<keyword evidence="2" id="KW-1133">Transmembrane helix</keyword>
<name>A0A1G2MIX6_9BACT</name>
<feature type="compositionally biased region" description="Basic and acidic residues" evidence="1">
    <location>
        <begin position="1"/>
        <end position="12"/>
    </location>
</feature>
<keyword evidence="2" id="KW-0472">Membrane</keyword>
<dbReference type="EMBL" id="MHRK01000025">
    <property type="protein sequence ID" value="OHA23817.1"/>
    <property type="molecule type" value="Genomic_DNA"/>
</dbReference>
<evidence type="ECO:0000256" key="2">
    <source>
        <dbReference type="SAM" id="Phobius"/>
    </source>
</evidence>
<keyword evidence="2" id="KW-0812">Transmembrane</keyword>
<reference evidence="3 4" key="1">
    <citation type="journal article" date="2016" name="Nat. Commun.">
        <title>Thousands of microbial genomes shed light on interconnected biogeochemical processes in an aquifer system.</title>
        <authorList>
            <person name="Anantharaman K."/>
            <person name="Brown C.T."/>
            <person name="Hug L.A."/>
            <person name="Sharon I."/>
            <person name="Castelle C.J."/>
            <person name="Probst A.J."/>
            <person name="Thomas B.C."/>
            <person name="Singh A."/>
            <person name="Wilkins M.J."/>
            <person name="Karaoz U."/>
            <person name="Brodie E.L."/>
            <person name="Williams K.H."/>
            <person name="Hubbard S.S."/>
            <person name="Banfield J.F."/>
        </authorList>
    </citation>
    <scope>NUCLEOTIDE SEQUENCE [LARGE SCALE GENOMIC DNA]</scope>
</reference>
<dbReference type="Proteomes" id="UP000177130">
    <property type="component" value="Unassembled WGS sequence"/>
</dbReference>
<sequence length="69" mass="7727">MPEGKNRDDSRLKCPPFGQDEVKGDSDKFESDSEEIDSNRNWSIAGYTALMVLLVVAVALFMIADYARL</sequence>
<feature type="compositionally biased region" description="Basic and acidic residues" evidence="1">
    <location>
        <begin position="20"/>
        <end position="31"/>
    </location>
</feature>
<feature type="region of interest" description="Disordered" evidence="1">
    <location>
        <begin position="1"/>
        <end position="34"/>
    </location>
</feature>
<proteinExistence type="predicted"/>
<comment type="caution">
    <text evidence="3">The sequence shown here is derived from an EMBL/GenBank/DDBJ whole genome shotgun (WGS) entry which is preliminary data.</text>
</comment>
<feature type="transmembrane region" description="Helical" evidence="2">
    <location>
        <begin position="44"/>
        <end position="64"/>
    </location>
</feature>
<protein>
    <submittedName>
        <fullName evidence="3">Uncharacterized protein</fullName>
    </submittedName>
</protein>
<gene>
    <name evidence="3" type="ORF">A3C72_00870</name>
</gene>
<organism evidence="3 4">
    <name type="scientific">Candidatus Taylorbacteria bacterium RIFCSPHIGHO2_02_FULL_43_32b</name>
    <dbReference type="NCBI Taxonomy" id="1802306"/>
    <lineage>
        <taxon>Bacteria</taxon>
        <taxon>Candidatus Tayloriibacteriota</taxon>
    </lineage>
</organism>
<evidence type="ECO:0000313" key="4">
    <source>
        <dbReference type="Proteomes" id="UP000177130"/>
    </source>
</evidence>
<accession>A0A1G2MIX6</accession>
<dbReference type="AlphaFoldDB" id="A0A1G2MIX6"/>
<evidence type="ECO:0000313" key="3">
    <source>
        <dbReference type="EMBL" id="OHA23817.1"/>
    </source>
</evidence>
<evidence type="ECO:0000256" key="1">
    <source>
        <dbReference type="SAM" id="MobiDB-lite"/>
    </source>
</evidence>